<dbReference type="GO" id="GO:0005615">
    <property type="term" value="C:extracellular space"/>
    <property type="evidence" value="ECO:0007669"/>
    <property type="project" value="TreeGrafter"/>
</dbReference>
<dbReference type="AlphaFoldDB" id="A0A8U0T8R1"/>
<proteinExistence type="predicted"/>
<name>A0A8U0T8R1_MUSPF</name>
<protein>
    <submittedName>
        <fullName evidence="3">Uncharacterized protein C2orf16-like</fullName>
    </submittedName>
</protein>
<dbReference type="Proteomes" id="UP000000715">
    <property type="component" value="Unplaced"/>
</dbReference>
<reference evidence="3" key="1">
    <citation type="submission" date="2025-08" db="UniProtKB">
        <authorList>
            <consortium name="RefSeq"/>
        </authorList>
    </citation>
    <scope>IDENTIFICATION</scope>
    <source>
        <tissue evidence="3">Brain</tissue>
    </source>
</reference>
<dbReference type="GeneID" id="101687351"/>
<gene>
    <name evidence="3" type="primary">LOC101687351</name>
</gene>
<organism evidence="2 3">
    <name type="scientific">Mustela putorius furo</name>
    <name type="common">European domestic ferret</name>
    <name type="synonym">Mustela furo</name>
    <dbReference type="NCBI Taxonomy" id="9669"/>
    <lineage>
        <taxon>Eukaryota</taxon>
        <taxon>Metazoa</taxon>
        <taxon>Chordata</taxon>
        <taxon>Craniata</taxon>
        <taxon>Vertebrata</taxon>
        <taxon>Euteleostomi</taxon>
        <taxon>Mammalia</taxon>
        <taxon>Eutheria</taxon>
        <taxon>Laurasiatheria</taxon>
        <taxon>Carnivora</taxon>
        <taxon>Caniformia</taxon>
        <taxon>Musteloidea</taxon>
        <taxon>Mustelidae</taxon>
        <taxon>Mustelinae</taxon>
        <taxon>Mustela</taxon>
    </lineage>
</organism>
<sequence>MAWKVYTLREQTVPLPVRESWAMLNYLTEAQGGFPKPQKPQIQVSMPIHQSTEQSLYNKFPNCPSFQLHVNIGVESGLNRTETEISQSLIPGKQSQVGDGPQILESRPLVTSLGTPLPKSLGADVIPENTTGLQKEPKHVLELNIEQKVIGLLEKRIQQHKSHMTHVELIPKLPCQVTESIKVTPLALLQVMASMGMIPESHSEVIESVCLFPQSPKLGNQWKQKQKQKSECKHYKPSYQVTKPVEVTSSVQHQVMESKMTSRPLNQVTDNVTVTPAALLQVMDSMGMVNGSHPHIVKPVGITPRTPSQAMKSGEITTSLDHKVIPSGKMHPKAQYTVVETVAMTFGPHPEVTESVNITSKPQSQITGPLKIPPGPICQNTKSLEMISSPLHQVTDYTKVTPVALLQAMDFVGIIAPAPPPVIESGDSQSAPGAAQPVGWTSTSSPPTIGPPGVGGSVGLPPKPPLKVTESVGTIPMPSHQFIHSLKVTPVALGSSMGMIITPQSQVAETQDLTSRPVAQVRKPLELTPGSWIQVRDSVELTPQPYVQGTKTTALIPGLPHQVMESPSLAPWHQILESSEMSPRQSHQMVETMGLASDPIIRNVTESKQSHHQIMEHLGTVPRSLGQRTASKEMSQKPLHQVTESAVMTTTSLLPGAEY</sequence>
<dbReference type="PANTHER" id="PTHR33888:SF1">
    <property type="entry name" value="RIKEN CDNA 4932415D10 GENE"/>
    <property type="match status" value="1"/>
</dbReference>
<evidence type="ECO:0000256" key="1">
    <source>
        <dbReference type="SAM" id="MobiDB-lite"/>
    </source>
</evidence>
<evidence type="ECO:0000313" key="2">
    <source>
        <dbReference type="Proteomes" id="UP000000715"/>
    </source>
</evidence>
<dbReference type="RefSeq" id="XP_004782533.3">
    <property type="nucleotide sequence ID" value="XM_004782476.3"/>
</dbReference>
<dbReference type="OrthoDB" id="9450569at2759"/>
<dbReference type="KEGG" id="mpuf:101687351"/>
<accession>A0A8U0T8R1</accession>
<dbReference type="PANTHER" id="PTHR33888">
    <property type="entry name" value="RIKEN CDNA 4932415D10 GENE"/>
    <property type="match status" value="1"/>
</dbReference>
<evidence type="ECO:0000313" key="3">
    <source>
        <dbReference type="RefSeq" id="XP_004782533.3"/>
    </source>
</evidence>
<feature type="region of interest" description="Disordered" evidence="1">
    <location>
        <begin position="423"/>
        <end position="466"/>
    </location>
</feature>
<keyword evidence="2" id="KW-1185">Reference proteome</keyword>